<sequence length="653" mass="70909">MTLADIETASSLVALFLQRADLLTQQPFLVAKNNDRWVETSWNSAAQQICNLAENLLSLGLKTGDRVMLVSENRPEWCIADLAIMAAGLVTVPAYVTNTVADHLHILDDSGAAAVIVSTPALATIVIPAMLQAGNAKLLITMEDLGRQQAELSFHDFAQLCQGDAVAARAAVNRRIAAMHREDLACIIYTSGTGGAPRGVRQHHGAMLHNSAAAARIIAEDFGWRDERFLSFLPLSHAYEHTAGQMLPIGLGARIFYAEGLDRLARNMEEAAPTIMVVVPRLLEVLCSRIDKQVRAQGRIAGLLVDRAMARAKHASGKQSRGIVDRIEDMVMDRTIRPRVQARFGGKLKAIVSGGAPLNPDIGHFFSALGLPVLQGYGQTEAGPIISCNRPAAGLRMASVGPPLEAIDVRIAGDGEILVRGEPVMHGYWRNREDTRLALHDGWLHTGDIGLIDEAGRIVITDRKKDMIVNDKGDNISPSRVEGMLTIQPEIAQALVSGDRRPYLVALVVPDAEWTASWAAANGVSGDWPALTGNARFKTAVGAAIDRVNATLSVTEQVRNFAFADEQFSVANKELTPSLKLRRHKVRDRYGDRMAGLYSRKNFDGAAIALAICEPVSRASARNPMQVHALFRKASRQDVRPGIRRPRAGDHDT</sequence>
<dbReference type="Pfam" id="PF23562">
    <property type="entry name" value="AMP-binding_C_3"/>
    <property type="match status" value="1"/>
</dbReference>
<dbReference type="EMBL" id="JAVRHS010000002">
    <property type="protein sequence ID" value="MDT0575444.1"/>
    <property type="molecule type" value="Genomic_DNA"/>
</dbReference>
<keyword evidence="6" id="KW-1185">Reference proteome</keyword>
<evidence type="ECO:0000259" key="4">
    <source>
        <dbReference type="Pfam" id="PF00501"/>
    </source>
</evidence>
<comment type="catalytic activity">
    <reaction evidence="3">
        <text>a long-chain fatty acid + ATP + CoA = a long-chain fatty acyl-CoA + AMP + diphosphate</text>
        <dbReference type="Rhea" id="RHEA:15421"/>
        <dbReference type="ChEBI" id="CHEBI:30616"/>
        <dbReference type="ChEBI" id="CHEBI:33019"/>
        <dbReference type="ChEBI" id="CHEBI:57287"/>
        <dbReference type="ChEBI" id="CHEBI:57560"/>
        <dbReference type="ChEBI" id="CHEBI:83139"/>
        <dbReference type="ChEBI" id="CHEBI:456215"/>
        <dbReference type="EC" id="6.2.1.3"/>
    </reaction>
    <physiologicalReaction direction="left-to-right" evidence="3">
        <dbReference type="Rhea" id="RHEA:15422"/>
    </physiologicalReaction>
</comment>
<organism evidence="5 6">
    <name type="scientific">Croceicoccus esteveae</name>
    <dbReference type="NCBI Taxonomy" id="3075597"/>
    <lineage>
        <taxon>Bacteria</taxon>
        <taxon>Pseudomonadati</taxon>
        <taxon>Pseudomonadota</taxon>
        <taxon>Alphaproteobacteria</taxon>
        <taxon>Sphingomonadales</taxon>
        <taxon>Erythrobacteraceae</taxon>
        <taxon>Croceicoccus</taxon>
    </lineage>
</organism>
<dbReference type="Proteomes" id="UP001259803">
    <property type="component" value="Unassembled WGS sequence"/>
</dbReference>
<reference evidence="5 6" key="1">
    <citation type="submission" date="2023-09" db="EMBL/GenBank/DDBJ databases">
        <authorList>
            <person name="Rey-Velasco X."/>
        </authorList>
    </citation>
    <scope>NUCLEOTIDE SEQUENCE [LARGE SCALE GENOMIC DNA]</scope>
    <source>
        <strain evidence="5 6">F390</strain>
    </source>
</reference>
<dbReference type="InterPro" id="IPR045851">
    <property type="entry name" value="AMP-bd_C_sf"/>
</dbReference>
<dbReference type="Gene3D" id="3.40.50.12780">
    <property type="entry name" value="N-terminal domain of ligase-like"/>
    <property type="match status" value="1"/>
</dbReference>
<dbReference type="SUPFAM" id="SSF56801">
    <property type="entry name" value="Acetyl-CoA synthetase-like"/>
    <property type="match status" value="1"/>
</dbReference>
<evidence type="ECO:0000256" key="2">
    <source>
        <dbReference type="ARBA" id="ARBA00022840"/>
    </source>
</evidence>
<dbReference type="RefSeq" id="WP_311340004.1">
    <property type="nucleotide sequence ID" value="NZ_JAVRHS010000002.1"/>
</dbReference>
<evidence type="ECO:0000313" key="6">
    <source>
        <dbReference type="Proteomes" id="UP001259803"/>
    </source>
</evidence>
<name>A0ABU2ZIP1_9SPHN</name>
<evidence type="ECO:0000256" key="3">
    <source>
        <dbReference type="ARBA" id="ARBA00024484"/>
    </source>
</evidence>
<evidence type="ECO:0000313" key="5">
    <source>
        <dbReference type="EMBL" id="MDT0575444.1"/>
    </source>
</evidence>
<dbReference type="InterPro" id="IPR042099">
    <property type="entry name" value="ANL_N_sf"/>
</dbReference>
<proteinExistence type="predicted"/>
<evidence type="ECO:0000256" key="1">
    <source>
        <dbReference type="ARBA" id="ARBA00022741"/>
    </source>
</evidence>
<keyword evidence="2" id="KW-0067">ATP-binding</keyword>
<dbReference type="PANTHER" id="PTHR43272:SF33">
    <property type="entry name" value="AMP-BINDING DOMAIN-CONTAINING PROTEIN-RELATED"/>
    <property type="match status" value="1"/>
</dbReference>
<accession>A0ABU2ZIP1</accession>
<keyword evidence="1" id="KW-0547">Nucleotide-binding</keyword>
<feature type="domain" description="AMP-dependent synthetase/ligase" evidence="4">
    <location>
        <begin position="27"/>
        <end position="429"/>
    </location>
</feature>
<dbReference type="CDD" id="cd05907">
    <property type="entry name" value="VL_LC_FACS_like"/>
    <property type="match status" value="1"/>
</dbReference>
<dbReference type="InterPro" id="IPR000873">
    <property type="entry name" value="AMP-dep_synth/lig_dom"/>
</dbReference>
<gene>
    <name evidence="5" type="ORF">RM533_04525</name>
</gene>
<dbReference type="Gene3D" id="3.30.300.30">
    <property type="match status" value="1"/>
</dbReference>
<dbReference type="PANTHER" id="PTHR43272">
    <property type="entry name" value="LONG-CHAIN-FATTY-ACID--COA LIGASE"/>
    <property type="match status" value="1"/>
</dbReference>
<protein>
    <submittedName>
        <fullName evidence="5">AMP-dependent synthetase/ligase</fullName>
    </submittedName>
</protein>
<comment type="caution">
    <text evidence="5">The sequence shown here is derived from an EMBL/GenBank/DDBJ whole genome shotgun (WGS) entry which is preliminary data.</text>
</comment>
<dbReference type="Pfam" id="PF00501">
    <property type="entry name" value="AMP-binding"/>
    <property type="match status" value="1"/>
</dbReference>